<dbReference type="AlphaFoldDB" id="A0A5J5BZC6"/>
<dbReference type="EMBL" id="CM018032">
    <property type="protein sequence ID" value="KAA8547007.1"/>
    <property type="molecule type" value="Genomic_DNA"/>
</dbReference>
<proteinExistence type="predicted"/>
<evidence type="ECO:0000256" key="3">
    <source>
        <dbReference type="ARBA" id="ARBA00022737"/>
    </source>
</evidence>
<dbReference type="InterPro" id="IPR011989">
    <property type="entry name" value="ARM-like"/>
</dbReference>
<keyword evidence="4" id="KW-0175">Coiled coil</keyword>
<dbReference type="Pfam" id="PF08216">
    <property type="entry name" value="CTNNBL"/>
    <property type="match status" value="1"/>
</dbReference>
<comment type="subcellular location">
    <subcellularLocation>
        <location evidence="1">Nucleus</location>
    </subcellularLocation>
</comment>
<sequence>MRKRKTGRGKEKREAVTEGEEVEVGDTHDNIDIAIDVVGLLQDLTDEDVLEDNDEPAQVLVDALIENNVLEFLV</sequence>
<keyword evidence="3" id="KW-0677">Repeat</keyword>
<keyword evidence="2" id="KW-0597">Phosphoprotein</keyword>
<dbReference type="Proteomes" id="UP000325577">
    <property type="component" value="Linkage Group LG1"/>
</dbReference>
<evidence type="ECO:0000256" key="4">
    <source>
        <dbReference type="ARBA" id="ARBA00023054"/>
    </source>
</evidence>
<gene>
    <name evidence="8" type="ORF">F0562_003436</name>
</gene>
<evidence type="ECO:0000256" key="2">
    <source>
        <dbReference type="ARBA" id="ARBA00022553"/>
    </source>
</evidence>
<evidence type="ECO:0000256" key="6">
    <source>
        <dbReference type="SAM" id="MobiDB-lite"/>
    </source>
</evidence>
<organism evidence="8 9">
    <name type="scientific">Nyssa sinensis</name>
    <dbReference type="NCBI Taxonomy" id="561372"/>
    <lineage>
        <taxon>Eukaryota</taxon>
        <taxon>Viridiplantae</taxon>
        <taxon>Streptophyta</taxon>
        <taxon>Embryophyta</taxon>
        <taxon>Tracheophyta</taxon>
        <taxon>Spermatophyta</taxon>
        <taxon>Magnoliopsida</taxon>
        <taxon>eudicotyledons</taxon>
        <taxon>Gunneridae</taxon>
        <taxon>Pentapetalae</taxon>
        <taxon>asterids</taxon>
        <taxon>Cornales</taxon>
        <taxon>Nyssaceae</taxon>
        <taxon>Nyssa</taxon>
    </lineage>
</organism>
<dbReference type="PANTHER" id="PTHR14978:SF0">
    <property type="entry name" value="BETA-CATENIN-LIKE PROTEIN 1"/>
    <property type="match status" value="1"/>
</dbReference>
<dbReference type="PANTHER" id="PTHR14978">
    <property type="entry name" value="BETA-CATENIN-LIKE PROTEIN 1 NUCLEAR ASSOCIATED PROTEIN"/>
    <property type="match status" value="1"/>
</dbReference>
<keyword evidence="9" id="KW-1185">Reference proteome</keyword>
<dbReference type="GO" id="GO:0005681">
    <property type="term" value="C:spliceosomal complex"/>
    <property type="evidence" value="ECO:0007669"/>
    <property type="project" value="TreeGrafter"/>
</dbReference>
<feature type="domain" description="Beta-catenin-like protein 1 N-terminal" evidence="7">
    <location>
        <begin position="27"/>
        <end position="74"/>
    </location>
</feature>
<dbReference type="Gene3D" id="1.25.10.10">
    <property type="entry name" value="Leucine-rich Repeat Variant"/>
    <property type="match status" value="1"/>
</dbReference>
<feature type="region of interest" description="Disordered" evidence="6">
    <location>
        <begin position="1"/>
        <end position="24"/>
    </location>
</feature>
<dbReference type="InterPro" id="IPR039678">
    <property type="entry name" value="CTNNBL1"/>
</dbReference>
<evidence type="ECO:0000256" key="5">
    <source>
        <dbReference type="ARBA" id="ARBA00023242"/>
    </source>
</evidence>
<evidence type="ECO:0000313" key="8">
    <source>
        <dbReference type="EMBL" id="KAA8547007.1"/>
    </source>
</evidence>
<dbReference type="InterPro" id="IPR013180">
    <property type="entry name" value="CTNNBL1_N"/>
</dbReference>
<name>A0A5J5BZC6_9ASTE</name>
<accession>A0A5J5BZC6</accession>
<reference evidence="8 9" key="1">
    <citation type="submission" date="2019-09" db="EMBL/GenBank/DDBJ databases">
        <title>A chromosome-level genome assembly of the Chinese tupelo Nyssa sinensis.</title>
        <authorList>
            <person name="Yang X."/>
            <person name="Kang M."/>
            <person name="Yang Y."/>
            <person name="Xiong H."/>
            <person name="Wang M."/>
            <person name="Zhang Z."/>
            <person name="Wang Z."/>
            <person name="Wu H."/>
            <person name="Ma T."/>
            <person name="Liu J."/>
            <person name="Xi Z."/>
        </authorList>
    </citation>
    <scope>NUCLEOTIDE SEQUENCE [LARGE SCALE GENOMIC DNA]</scope>
    <source>
        <strain evidence="8">J267</strain>
        <tissue evidence="8">Leaf</tissue>
    </source>
</reference>
<evidence type="ECO:0000259" key="7">
    <source>
        <dbReference type="Pfam" id="PF08216"/>
    </source>
</evidence>
<evidence type="ECO:0000313" key="9">
    <source>
        <dbReference type="Proteomes" id="UP000325577"/>
    </source>
</evidence>
<evidence type="ECO:0000256" key="1">
    <source>
        <dbReference type="ARBA" id="ARBA00004123"/>
    </source>
</evidence>
<protein>
    <recommendedName>
        <fullName evidence="7">Beta-catenin-like protein 1 N-terminal domain-containing protein</fullName>
    </recommendedName>
</protein>
<keyword evidence="5" id="KW-0539">Nucleus</keyword>
<dbReference type="OrthoDB" id="1898821at2759"/>